<name>A0ABS9BMH8_9BACT</name>
<dbReference type="EMBL" id="JAKEVY010000004">
    <property type="protein sequence ID" value="MCF1716183.1"/>
    <property type="molecule type" value="Genomic_DNA"/>
</dbReference>
<gene>
    <name evidence="1" type="ORF">L0U88_16195</name>
</gene>
<evidence type="ECO:0008006" key="3">
    <source>
        <dbReference type="Google" id="ProtNLM"/>
    </source>
</evidence>
<protein>
    <recommendedName>
        <fullName evidence="3">DUF4259 domain-containing protein</fullName>
    </recommendedName>
</protein>
<sequence>MGTWGTGILQNDTTVDVWTEFKELYNSGHDIKKIRKHLEKEHQPNKFQEYYSEIWTGIAYGQWMCGELEAYTLEKVKAATNDKWMSLWAEDKKQLQKRIKVLSEFILKIQTPRPSPLKRKRVVVRQCYFKTGDIISIEINDHQFAGAIVTNHHDYRNDGEHRIVFTDCISNTEITLEDVLKANIFYLDKGGANNYYRGYFEASFSARNMVKKIKLVNKIGEITTKEFLWLKVGIPVGDWNIITELYNEQIAFLSTNQSDKPINVTVQEFLKRDEKLEAILIAWDKKIFKEKLNK</sequence>
<organism evidence="1 2">
    <name type="scientific">Flavihumibacter fluminis</name>
    <dbReference type="NCBI Taxonomy" id="2909236"/>
    <lineage>
        <taxon>Bacteria</taxon>
        <taxon>Pseudomonadati</taxon>
        <taxon>Bacteroidota</taxon>
        <taxon>Chitinophagia</taxon>
        <taxon>Chitinophagales</taxon>
        <taxon>Chitinophagaceae</taxon>
        <taxon>Flavihumibacter</taxon>
    </lineage>
</organism>
<comment type="caution">
    <text evidence="1">The sequence shown here is derived from an EMBL/GenBank/DDBJ whole genome shotgun (WGS) entry which is preliminary data.</text>
</comment>
<reference evidence="1 2" key="1">
    <citation type="submission" date="2022-01" db="EMBL/GenBank/DDBJ databases">
        <title>Flavihumibacter sp. nov., isolated from sediment of a river.</title>
        <authorList>
            <person name="Liu H."/>
        </authorList>
    </citation>
    <scope>NUCLEOTIDE SEQUENCE [LARGE SCALE GENOMIC DNA]</scope>
    <source>
        <strain evidence="1 2">RY-1</strain>
    </source>
</reference>
<keyword evidence="2" id="KW-1185">Reference proteome</keyword>
<proteinExistence type="predicted"/>
<evidence type="ECO:0000313" key="1">
    <source>
        <dbReference type="EMBL" id="MCF1716183.1"/>
    </source>
</evidence>
<dbReference type="Proteomes" id="UP001200145">
    <property type="component" value="Unassembled WGS sequence"/>
</dbReference>
<dbReference type="RefSeq" id="WP_234867157.1">
    <property type="nucleotide sequence ID" value="NZ_JAKEVY010000004.1"/>
</dbReference>
<evidence type="ECO:0000313" key="2">
    <source>
        <dbReference type="Proteomes" id="UP001200145"/>
    </source>
</evidence>
<accession>A0ABS9BMH8</accession>